<keyword evidence="3" id="KW-1185">Reference proteome</keyword>
<reference evidence="2 3" key="1">
    <citation type="submission" date="2015-04" db="EMBL/GenBank/DDBJ databases">
        <title>The draft genome sequence of Roseovarius sp.R12b.</title>
        <authorList>
            <person name="Li G."/>
            <person name="Lai Q."/>
            <person name="Shao Z."/>
            <person name="Yan P."/>
        </authorList>
    </citation>
    <scope>NUCLEOTIDE SEQUENCE [LARGE SCALE GENOMIC DNA]</scope>
    <source>
        <strain evidence="2 3">R12B</strain>
    </source>
</reference>
<dbReference type="EMBL" id="LAXJ01000002">
    <property type="protein sequence ID" value="KRS14396.1"/>
    <property type="molecule type" value="Genomic_DNA"/>
</dbReference>
<dbReference type="AlphaFoldDB" id="A0A0T5NZV5"/>
<feature type="transmembrane region" description="Helical" evidence="1">
    <location>
        <begin position="28"/>
        <end position="50"/>
    </location>
</feature>
<evidence type="ECO:0000313" key="3">
    <source>
        <dbReference type="Proteomes" id="UP000051295"/>
    </source>
</evidence>
<proteinExistence type="predicted"/>
<dbReference type="PATRIC" id="fig|1641875.4.peg.1353"/>
<keyword evidence="2" id="KW-0808">Transferase</keyword>
<dbReference type="STRING" id="1641875.XM53_01330"/>
<keyword evidence="1" id="KW-1133">Transmembrane helix</keyword>
<gene>
    <name evidence="2" type="ORF">XM53_01330</name>
</gene>
<keyword evidence="1" id="KW-0472">Membrane</keyword>
<keyword evidence="2" id="KW-0012">Acyltransferase</keyword>
<evidence type="ECO:0000313" key="2">
    <source>
        <dbReference type="EMBL" id="KRS14396.1"/>
    </source>
</evidence>
<dbReference type="Proteomes" id="UP000051295">
    <property type="component" value="Unassembled WGS sequence"/>
</dbReference>
<keyword evidence="1" id="KW-0812">Transmembrane</keyword>
<dbReference type="GO" id="GO:0016746">
    <property type="term" value="F:acyltransferase activity"/>
    <property type="evidence" value="ECO:0007669"/>
    <property type="project" value="UniProtKB-KW"/>
</dbReference>
<evidence type="ECO:0000256" key="1">
    <source>
        <dbReference type="SAM" id="Phobius"/>
    </source>
</evidence>
<comment type="caution">
    <text evidence="2">The sequence shown here is derived from an EMBL/GenBank/DDBJ whole genome shotgun (WGS) entry which is preliminary data.</text>
</comment>
<organism evidence="2 3">
    <name type="scientific">Roseovarius atlanticus</name>
    <dbReference type="NCBI Taxonomy" id="1641875"/>
    <lineage>
        <taxon>Bacteria</taxon>
        <taxon>Pseudomonadati</taxon>
        <taxon>Pseudomonadota</taxon>
        <taxon>Alphaproteobacteria</taxon>
        <taxon>Rhodobacterales</taxon>
        <taxon>Roseobacteraceae</taxon>
        <taxon>Roseovarius</taxon>
    </lineage>
</organism>
<dbReference type="RefSeq" id="WP_057789503.1">
    <property type="nucleotide sequence ID" value="NZ_LAXJ01000002.1"/>
</dbReference>
<name>A0A0T5NZV5_9RHOB</name>
<protein>
    <submittedName>
        <fullName evidence="2">Acyltransferase</fullName>
    </submittedName>
</protein>
<sequence>MIVLFGAILGASLGAFTAWRRKGRTADILLYAAVYCLIFTLLGLFATLIIHRMSI</sequence>
<accession>A0A0T5NZV5</accession>